<evidence type="ECO:0000256" key="7">
    <source>
        <dbReference type="ARBA" id="ARBA00023146"/>
    </source>
</evidence>
<evidence type="ECO:0000256" key="6">
    <source>
        <dbReference type="ARBA" id="ARBA00022917"/>
    </source>
</evidence>
<keyword evidence="4 9" id="KW-0547">Nucleotide-binding</keyword>
<dbReference type="GO" id="GO:0006429">
    <property type="term" value="P:leucyl-tRNA aminoacylation"/>
    <property type="evidence" value="ECO:0007669"/>
    <property type="project" value="UniProtKB-UniRule"/>
</dbReference>
<dbReference type="GO" id="GO:0005829">
    <property type="term" value="C:cytosol"/>
    <property type="evidence" value="ECO:0007669"/>
    <property type="project" value="TreeGrafter"/>
</dbReference>
<organism evidence="15 16">
    <name type="scientific">Candidatus Fervidibacter japonicus</name>
    <dbReference type="NCBI Taxonomy" id="2035412"/>
    <lineage>
        <taxon>Bacteria</taxon>
        <taxon>Candidatus Fervidibacterota</taxon>
        <taxon>Candidatus Fervidibacter</taxon>
    </lineage>
</organism>
<evidence type="ECO:0000259" key="13">
    <source>
        <dbReference type="Pfam" id="PF09334"/>
    </source>
</evidence>
<dbReference type="InterPro" id="IPR025709">
    <property type="entry name" value="Leu_tRNA-synth_edit"/>
</dbReference>
<dbReference type="FunFam" id="3.40.50.620:FF:000100">
    <property type="entry name" value="probable leucine--tRNA ligase, mitochondrial"/>
    <property type="match status" value="1"/>
</dbReference>
<dbReference type="GO" id="GO:0004823">
    <property type="term" value="F:leucine-tRNA ligase activity"/>
    <property type="evidence" value="ECO:0007669"/>
    <property type="project" value="UniProtKB-UniRule"/>
</dbReference>
<keyword evidence="6 9" id="KW-0648">Protein biosynthesis</keyword>
<dbReference type="Gene3D" id="1.10.730.10">
    <property type="entry name" value="Isoleucyl-tRNA Synthetase, Domain 1"/>
    <property type="match status" value="1"/>
</dbReference>
<feature type="binding site" evidence="9">
    <location>
        <position position="626"/>
    </location>
    <ligand>
        <name>ATP</name>
        <dbReference type="ChEBI" id="CHEBI:30616"/>
    </ligand>
</feature>
<dbReference type="GO" id="GO:0002161">
    <property type="term" value="F:aminoacyl-tRNA deacylase activity"/>
    <property type="evidence" value="ECO:0007669"/>
    <property type="project" value="InterPro"/>
</dbReference>
<gene>
    <name evidence="9 15" type="primary">leuS</name>
    <name evidence="15" type="ORF">HRbin17_01553</name>
</gene>
<dbReference type="EMBL" id="BEHT01000019">
    <property type="protein sequence ID" value="GBC99032.1"/>
    <property type="molecule type" value="Genomic_DNA"/>
</dbReference>
<dbReference type="PRINTS" id="PR00985">
    <property type="entry name" value="TRNASYNTHLEU"/>
</dbReference>
<dbReference type="SUPFAM" id="SSF52374">
    <property type="entry name" value="Nucleotidylyl transferase"/>
    <property type="match status" value="1"/>
</dbReference>
<dbReference type="SUPFAM" id="SSF47323">
    <property type="entry name" value="Anticodon-binding domain of a subclass of class I aminoacyl-tRNA synthetases"/>
    <property type="match status" value="1"/>
</dbReference>
<evidence type="ECO:0000256" key="8">
    <source>
        <dbReference type="ARBA" id="ARBA00047469"/>
    </source>
</evidence>
<comment type="catalytic activity">
    <reaction evidence="8 9">
        <text>tRNA(Leu) + L-leucine + ATP = L-leucyl-tRNA(Leu) + AMP + diphosphate</text>
        <dbReference type="Rhea" id="RHEA:11688"/>
        <dbReference type="Rhea" id="RHEA-COMP:9613"/>
        <dbReference type="Rhea" id="RHEA-COMP:9622"/>
        <dbReference type="ChEBI" id="CHEBI:30616"/>
        <dbReference type="ChEBI" id="CHEBI:33019"/>
        <dbReference type="ChEBI" id="CHEBI:57427"/>
        <dbReference type="ChEBI" id="CHEBI:78442"/>
        <dbReference type="ChEBI" id="CHEBI:78494"/>
        <dbReference type="ChEBI" id="CHEBI:456215"/>
        <dbReference type="EC" id="6.1.1.4"/>
    </reaction>
</comment>
<dbReference type="InterPro" id="IPR001412">
    <property type="entry name" value="aa-tRNA-synth_I_CS"/>
</dbReference>
<protein>
    <recommendedName>
        <fullName evidence="9">Leucine--tRNA ligase</fullName>
        <ecNumber evidence="9">6.1.1.4</ecNumber>
    </recommendedName>
    <alternativeName>
        <fullName evidence="9">Leucyl-tRNA synthetase</fullName>
        <shortName evidence="9">LeuRS</shortName>
    </alternativeName>
</protein>
<evidence type="ECO:0000313" key="15">
    <source>
        <dbReference type="EMBL" id="GBC99032.1"/>
    </source>
</evidence>
<dbReference type="FunFam" id="3.40.50.620:FF:000003">
    <property type="entry name" value="Leucine--tRNA ligase"/>
    <property type="match status" value="1"/>
</dbReference>
<dbReference type="AlphaFoldDB" id="A0A2H5XCX5"/>
<evidence type="ECO:0000259" key="11">
    <source>
        <dbReference type="Pfam" id="PF00133"/>
    </source>
</evidence>
<evidence type="ECO:0000256" key="2">
    <source>
        <dbReference type="ARBA" id="ARBA00022490"/>
    </source>
</evidence>
<dbReference type="InterPro" id="IPR009008">
    <property type="entry name" value="Val/Leu/Ile-tRNA-synth_edit"/>
</dbReference>
<dbReference type="InterPro" id="IPR014729">
    <property type="entry name" value="Rossmann-like_a/b/a_fold"/>
</dbReference>
<accession>A0A2H5XCX5</accession>
<evidence type="ECO:0000256" key="3">
    <source>
        <dbReference type="ARBA" id="ARBA00022598"/>
    </source>
</evidence>
<comment type="similarity">
    <text evidence="1 9 10">Belongs to the class-I aminoacyl-tRNA synthetase family.</text>
</comment>
<evidence type="ECO:0000256" key="10">
    <source>
        <dbReference type="RuleBase" id="RU363035"/>
    </source>
</evidence>
<feature type="domain" description="Methionyl/Valyl/Leucyl/Isoleucyl-tRNA synthetase anticodon-binding" evidence="12">
    <location>
        <begin position="710"/>
        <end position="841"/>
    </location>
</feature>
<feature type="domain" description="Aminoacyl-tRNA synthetase class Ia" evidence="11">
    <location>
        <begin position="423"/>
        <end position="580"/>
    </location>
</feature>
<evidence type="ECO:0000259" key="12">
    <source>
        <dbReference type="Pfam" id="PF08264"/>
    </source>
</evidence>
<keyword evidence="5 9" id="KW-0067">ATP-binding</keyword>
<feature type="domain" description="Leucyl-tRNA synthetase editing" evidence="14">
    <location>
        <begin position="223"/>
        <end position="410"/>
    </location>
</feature>
<dbReference type="SUPFAM" id="SSF50677">
    <property type="entry name" value="ValRS/IleRS/LeuRS editing domain"/>
    <property type="match status" value="1"/>
</dbReference>
<dbReference type="PROSITE" id="PS00178">
    <property type="entry name" value="AA_TRNA_LIGASE_I"/>
    <property type="match status" value="1"/>
</dbReference>
<keyword evidence="2 9" id="KW-0963">Cytoplasm</keyword>
<comment type="caution">
    <text evidence="15">The sequence shown here is derived from an EMBL/GenBank/DDBJ whole genome shotgun (WGS) entry which is preliminary data.</text>
</comment>
<reference evidence="16" key="1">
    <citation type="submission" date="2017-09" db="EMBL/GenBank/DDBJ databases">
        <title>Metaegenomics of thermophilic ammonia-oxidizing enrichment culture.</title>
        <authorList>
            <person name="Kato S."/>
            <person name="Suzuki K."/>
        </authorList>
    </citation>
    <scope>NUCLEOTIDE SEQUENCE [LARGE SCALE GENOMIC DNA]</scope>
</reference>
<evidence type="ECO:0000256" key="4">
    <source>
        <dbReference type="ARBA" id="ARBA00022741"/>
    </source>
</evidence>
<dbReference type="InterPro" id="IPR013155">
    <property type="entry name" value="M/V/L/I-tRNA-synth_anticd-bd"/>
</dbReference>
<dbReference type="InterPro" id="IPR015413">
    <property type="entry name" value="Methionyl/Leucyl_tRNA_Synth"/>
</dbReference>
<dbReference type="Pfam" id="PF08264">
    <property type="entry name" value="Anticodon_1"/>
    <property type="match status" value="1"/>
</dbReference>
<dbReference type="Pfam" id="PF13603">
    <property type="entry name" value="tRNA-synt_1_2"/>
    <property type="match status" value="1"/>
</dbReference>
<dbReference type="EC" id="6.1.1.4" evidence="9"/>
<feature type="domain" description="Methionyl/Leucyl tRNA synthetase" evidence="13">
    <location>
        <begin position="43"/>
        <end position="183"/>
    </location>
</feature>
<evidence type="ECO:0000313" key="16">
    <source>
        <dbReference type="Proteomes" id="UP000236173"/>
    </source>
</evidence>
<dbReference type="Proteomes" id="UP000236173">
    <property type="component" value="Unassembled WGS sequence"/>
</dbReference>
<dbReference type="Gene3D" id="3.40.50.620">
    <property type="entry name" value="HUPs"/>
    <property type="match status" value="2"/>
</dbReference>
<dbReference type="InterPro" id="IPR002300">
    <property type="entry name" value="aa-tRNA-synth_Ia"/>
</dbReference>
<keyword evidence="3 9" id="KW-0436">Ligase</keyword>
<evidence type="ECO:0000259" key="14">
    <source>
        <dbReference type="Pfam" id="PF13603"/>
    </source>
</evidence>
<dbReference type="NCBIfam" id="TIGR00396">
    <property type="entry name" value="leuS_bact"/>
    <property type="match status" value="1"/>
</dbReference>
<dbReference type="CDD" id="cd00812">
    <property type="entry name" value="LeuRS_core"/>
    <property type="match status" value="1"/>
</dbReference>
<sequence>MAELERYNPQEIEPKWQKRWDERQLFTVTEDPSRPKFYYLDMFPYPSGELHMGHMRNYIIGDVISRFKRMQGFNVLHPMGYDAFGLPAENAAIQFGYHPADWIDRCITRMRQQFDLLGISFDWRREIRTCDPDYYRWNQWLFLKLYERGLAYRRPAPVNWCPSCQTTLADEEAERGVCWRCGTPVTKKWLEQWFLRTTAYAEQLLQDLELLEHWPERVKVMQRNWIGKSVGVEFDFEVDGLDEKVRVFTTRIDTVYGVTFVVLAPEHPLVPKLIERSPRKTELEKAVTELLMESMEERTAETAEKRGVFLDAYAIHPLTGERVPMWTADYVLMEYGTGAIMAVPAHDQRDLEFARRYGLPVKVVIKPPATDLDEATMTQAYVEPGIMVNSAQFTGMWSEEAKEAIADHMEKLGIGKRSVQYRLRDWLISRQRYWGTPIPIVYCDDCGIVPVPEDQLPVLLPRDVKITGKGGSPLSQVPEFADTNCPKCGKPAKRETDTMSTFVDSSWYFLRFCDPKNDHAIFDPEKVNYWMPVDQYVGGIEHAVGHLMYSRFITKVLYDMGLVNFREPFTRLFTQGMIYHEAYWCPKCQTYRRPKEVERSETDGKVVAICRVCGSETVITKDKMSKSKLNIVTPEEICERYGADTGRLFILFLGPADQDAEWTPVGVEGCYRFLGRLWRTVLTAITHNLFTSDWRDRLPAVKPHLNDAEKALRRKVHQTIRTVTEDIEGFRFNTAIAAMMELLNELQPFVEQTGRGMKGKGREESKTVVSEAIDLFLRILHPFAPHITDELWERLGNAGSLFTQAWAKVDEEALAEETVTIVVQVNGRVRGRLVVPVGADEEFIKQQALQEPHVRTHLEGKQIKRIVVVPGKIVNIVV</sequence>
<dbReference type="PANTHER" id="PTHR43740">
    <property type="entry name" value="LEUCYL-TRNA SYNTHETASE"/>
    <property type="match status" value="1"/>
</dbReference>
<dbReference type="PANTHER" id="PTHR43740:SF2">
    <property type="entry name" value="LEUCINE--TRNA LIGASE, MITOCHONDRIAL"/>
    <property type="match status" value="1"/>
</dbReference>
<proteinExistence type="inferred from homology"/>
<name>A0A2H5XCX5_9BACT</name>
<dbReference type="Pfam" id="PF00133">
    <property type="entry name" value="tRNA-synt_1"/>
    <property type="match status" value="1"/>
</dbReference>
<dbReference type="InterPro" id="IPR002302">
    <property type="entry name" value="Leu-tRNA-ligase"/>
</dbReference>
<evidence type="ECO:0000256" key="1">
    <source>
        <dbReference type="ARBA" id="ARBA00005594"/>
    </source>
</evidence>
<dbReference type="HAMAP" id="MF_00049_B">
    <property type="entry name" value="Leu_tRNA_synth_B"/>
    <property type="match status" value="1"/>
</dbReference>
<keyword evidence="7 9" id="KW-0030">Aminoacyl-tRNA synthetase</keyword>
<dbReference type="InterPro" id="IPR009080">
    <property type="entry name" value="tRNAsynth_Ia_anticodon-bd"/>
</dbReference>
<dbReference type="FunFam" id="1.10.730.10:FF:000011">
    <property type="entry name" value="Leucine--tRNA ligase chloroplastic/mitochondrial"/>
    <property type="match status" value="1"/>
</dbReference>
<feature type="short sequence motif" description="'HIGH' region" evidence="9">
    <location>
        <begin position="44"/>
        <end position="54"/>
    </location>
</feature>
<comment type="subcellular location">
    <subcellularLocation>
        <location evidence="9">Cytoplasm</location>
    </subcellularLocation>
</comment>
<dbReference type="Pfam" id="PF09334">
    <property type="entry name" value="tRNA-synt_1g"/>
    <property type="match status" value="1"/>
</dbReference>
<evidence type="ECO:0000256" key="9">
    <source>
        <dbReference type="HAMAP-Rule" id="MF_00049"/>
    </source>
</evidence>
<evidence type="ECO:0000256" key="5">
    <source>
        <dbReference type="ARBA" id="ARBA00022840"/>
    </source>
</evidence>
<feature type="short sequence motif" description="'KMSKS' region" evidence="9">
    <location>
        <begin position="623"/>
        <end position="627"/>
    </location>
</feature>
<dbReference type="GO" id="GO:0005524">
    <property type="term" value="F:ATP binding"/>
    <property type="evidence" value="ECO:0007669"/>
    <property type="project" value="UniProtKB-UniRule"/>
</dbReference>
<dbReference type="CDD" id="cd07958">
    <property type="entry name" value="Anticodon_Ia_Leu_BEm"/>
    <property type="match status" value="1"/>
</dbReference>